<reference evidence="2" key="1">
    <citation type="submission" date="2020-03" db="EMBL/GenBank/DDBJ databases">
        <title>Transcriptomic Profiling of the Digestive Tract of the Rat Flea, Xenopsylla cheopis, Following Blood Feeding and Infection with Yersinia pestis.</title>
        <authorList>
            <person name="Bland D.M."/>
            <person name="Martens C.A."/>
            <person name="Virtaneva K."/>
            <person name="Kanakabandi K."/>
            <person name="Long D."/>
            <person name="Rosenke R."/>
            <person name="Saturday G.A."/>
            <person name="Hoyt F.H."/>
            <person name="Bruno D.P."/>
            <person name="Ribeiro J.M.C."/>
            <person name="Hinnebusch J."/>
        </authorList>
    </citation>
    <scope>NUCLEOTIDE SEQUENCE</scope>
</reference>
<feature type="transmembrane region" description="Helical" evidence="1">
    <location>
        <begin position="56"/>
        <end position="74"/>
    </location>
</feature>
<feature type="transmembrane region" description="Helical" evidence="1">
    <location>
        <begin position="30"/>
        <end position="49"/>
    </location>
</feature>
<name>A0A6M2DV87_XENCH</name>
<sequence length="102" mass="12018">MVQVVALFLTRCWSFVLRLLTVKRHDCCYFNLLTSMLVFSSCTFWLFLMQLRHSDTCISILLVDFSSVLSYILFRKFRDLLVLRLKLAPLRFVGIVQCTKNT</sequence>
<organism evidence="2">
    <name type="scientific">Xenopsylla cheopis</name>
    <name type="common">Oriental rat flea</name>
    <name type="synonym">Pulex cheopis</name>
    <dbReference type="NCBI Taxonomy" id="163159"/>
    <lineage>
        <taxon>Eukaryota</taxon>
        <taxon>Metazoa</taxon>
        <taxon>Ecdysozoa</taxon>
        <taxon>Arthropoda</taxon>
        <taxon>Hexapoda</taxon>
        <taxon>Insecta</taxon>
        <taxon>Pterygota</taxon>
        <taxon>Neoptera</taxon>
        <taxon>Endopterygota</taxon>
        <taxon>Siphonaptera</taxon>
        <taxon>Pulicidae</taxon>
        <taxon>Xenopsyllinae</taxon>
        <taxon>Xenopsylla</taxon>
    </lineage>
</organism>
<dbReference type="AlphaFoldDB" id="A0A6M2DV87"/>
<evidence type="ECO:0000313" key="2">
    <source>
        <dbReference type="EMBL" id="NOV50266.1"/>
    </source>
</evidence>
<accession>A0A6M2DV87</accession>
<keyword evidence="1" id="KW-0472">Membrane</keyword>
<proteinExistence type="predicted"/>
<protein>
    <submittedName>
        <fullName evidence="2">Putative product</fullName>
    </submittedName>
</protein>
<dbReference type="EMBL" id="GIIL01006540">
    <property type="protein sequence ID" value="NOV50266.1"/>
    <property type="molecule type" value="Transcribed_RNA"/>
</dbReference>
<keyword evidence="1" id="KW-0812">Transmembrane</keyword>
<evidence type="ECO:0000256" key="1">
    <source>
        <dbReference type="SAM" id="Phobius"/>
    </source>
</evidence>
<keyword evidence="1" id="KW-1133">Transmembrane helix</keyword>